<sequence length="670" mass="73253">MLQSSEATIDVANCDALVRLFDEYARAVTGASALADIAAGEVVAYDRLEAHLTLLSQQLARDAPSRQLFATSGSLSSLLRCLSSFFDVHERCQNARPPSDDLEQQSTGKTADANEQHRDPYRRTCQIATLCMRILRNATAACSDAQELLCQHFDLVSPFLDNITRFHTLNDPDATLLARSAAQMLSNLVTANQGVQHQIWPRIVVPDGKQDALVLKLLSSPDTGTQSAAQILLINFLRTPAWTEDANERCRDFCTSASGLRLIQSLLSTSESIMIRTASASQDEASAEYEPESEIPGLEESLGFIYTIFAILFERGHASKLLSALEPIEEISSSSIASHSDLPIISSAQLTLLKLLDSWLHLQQKQVAEGQTNSEDQLSGAGLVGLVDVFLDLSRFARSAMAGGIAKDGQSADQQPQDRRLIGVHHGLLLLLQCLLSMSMTADGWSDERRPSDHIFWQRPHSFATLSRALLSDLREDEYFVDELVALLDQTHQYAPALSPFRPADASPQGPTESSHANTPLPEGHALSSTGKAAHEGKETQPSYGFDHLKRDIVRVLGSLVYAPTQGVGTTSVPSSAENVSSNDGASETSHLAFTRKQIRQVQDRIRERGGLFHVLNMTVLDERNPYMREHAIFALRYLLAGNTESQQLVSSLQPSQPDAGRGGMQMPMA</sequence>
<name>V5EP89_KALBG</name>
<dbReference type="GeneID" id="27419414"/>
<keyword evidence="2" id="KW-0132">Cell division</keyword>
<dbReference type="SUPFAM" id="SSF48371">
    <property type="entry name" value="ARM repeat"/>
    <property type="match status" value="1"/>
</dbReference>
<dbReference type="Pfam" id="PF09759">
    <property type="entry name" value="Atx10homo_assoc"/>
    <property type="match status" value="1"/>
</dbReference>
<dbReference type="Proteomes" id="UP000019377">
    <property type="component" value="Unassembled WGS sequence"/>
</dbReference>
<dbReference type="EMBL" id="KI545867">
    <property type="protein sequence ID" value="EST06925.1"/>
    <property type="molecule type" value="Genomic_DNA"/>
</dbReference>
<dbReference type="InterPro" id="IPR011989">
    <property type="entry name" value="ARM-like"/>
</dbReference>
<evidence type="ECO:0000256" key="5">
    <source>
        <dbReference type="ARBA" id="ARBA00044801"/>
    </source>
</evidence>
<feature type="region of interest" description="Disordered" evidence="7">
    <location>
        <begin position="95"/>
        <end position="117"/>
    </location>
</feature>
<dbReference type="HOGENOM" id="CLU_446307_0_0_1"/>
<feature type="region of interest" description="Disordered" evidence="7">
    <location>
        <begin position="649"/>
        <end position="670"/>
    </location>
</feature>
<feature type="region of interest" description="Disordered" evidence="7">
    <location>
        <begin position="567"/>
        <end position="589"/>
    </location>
</feature>
<evidence type="ECO:0000256" key="4">
    <source>
        <dbReference type="ARBA" id="ARBA00044746"/>
    </source>
</evidence>
<dbReference type="InterPro" id="IPR016024">
    <property type="entry name" value="ARM-type_fold"/>
</dbReference>
<evidence type="ECO:0000313" key="9">
    <source>
        <dbReference type="EMBL" id="EST06925.1"/>
    </source>
</evidence>
<feature type="region of interest" description="Disordered" evidence="7">
    <location>
        <begin position="498"/>
        <end position="544"/>
    </location>
</feature>
<dbReference type="GO" id="GO:0051301">
    <property type="term" value="P:cell division"/>
    <property type="evidence" value="ECO:0007669"/>
    <property type="project" value="UniProtKB-KW"/>
</dbReference>
<evidence type="ECO:0000256" key="7">
    <source>
        <dbReference type="SAM" id="MobiDB-lite"/>
    </source>
</evidence>
<organism evidence="9 10">
    <name type="scientific">Kalmanozyma brasiliensis (strain GHG001)</name>
    <name type="common">Yeast</name>
    <name type="synonym">Pseudozyma brasiliensis</name>
    <dbReference type="NCBI Taxonomy" id="1365824"/>
    <lineage>
        <taxon>Eukaryota</taxon>
        <taxon>Fungi</taxon>
        <taxon>Dikarya</taxon>
        <taxon>Basidiomycota</taxon>
        <taxon>Ustilaginomycotina</taxon>
        <taxon>Ustilaginomycetes</taxon>
        <taxon>Ustilaginales</taxon>
        <taxon>Ustilaginaceae</taxon>
        <taxon>Kalmanozyma</taxon>
    </lineage>
</organism>
<keyword evidence="3" id="KW-0131">Cell cycle</keyword>
<comment type="function">
    <text evidence="4">May play a role in the regulation of cytokinesis.</text>
</comment>
<dbReference type="RefSeq" id="XP_016291914.1">
    <property type="nucleotide sequence ID" value="XM_016436770.1"/>
</dbReference>
<dbReference type="OMA" id="FHTLNDP"/>
<accession>V5EP89</accession>
<dbReference type="PANTHER" id="PTHR13255:SF0">
    <property type="entry name" value="ATAXIN-10"/>
    <property type="match status" value="1"/>
</dbReference>
<protein>
    <recommendedName>
        <fullName evidence="5">Ataxin-10 homolog</fullName>
    </recommendedName>
    <alternativeName>
        <fullName evidence="6">Copper transport protein 86</fullName>
    </alternativeName>
</protein>
<dbReference type="InterPro" id="IPR051374">
    <property type="entry name" value="Ataxin-10/CTR86_families"/>
</dbReference>
<dbReference type="PANTHER" id="PTHR13255">
    <property type="entry name" value="ATAXIN-10"/>
    <property type="match status" value="1"/>
</dbReference>
<proteinExistence type="inferred from homology"/>
<dbReference type="AlphaFoldDB" id="V5EP89"/>
<gene>
    <name evidence="9" type="ORF">PSEUBRA_SCAF24g01465</name>
</gene>
<feature type="domain" description="Ataxin-10" evidence="8">
    <location>
        <begin position="599"/>
        <end position="657"/>
    </location>
</feature>
<evidence type="ECO:0000259" key="8">
    <source>
        <dbReference type="Pfam" id="PF09759"/>
    </source>
</evidence>
<dbReference type="GO" id="GO:0005829">
    <property type="term" value="C:cytosol"/>
    <property type="evidence" value="ECO:0007669"/>
    <property type="project" value="TreeGrafter"/>
</dbReference>
<evidence type="ECO:0000256" key="3">
    <source>
        <dbReference type="ARBA" id="ARBA00023306"/>
    </source>
</evidence>
<dbReference type="InterPro" id="IPR019156">
    <property type="entry name" value="Ataxin-10_domain"/>
</dbReference>
<evidence type="ECO:0000256" key="1">
    <source>
        <dbReference type="ARBA" id="ARBA00008384"/>
    </source>
</evidence>
<dbReference type="Gene3D" id="1.25.10.10">
    <property type="entry name" value="Leucine-rich Repeat Variant"/>
    <property type="match status" value="1"/>
</dbReference>
<feature type="compositionally biased region" description="Low complexity" evidence="7">
    <location>
        <begin position="649"/>
        <end position="658"/>
    </location>
</feature>
<dbReference type="OrthoDB" id="379794at2759"/>
<evidence type="ECO:0000256" key="2">
    <source>
        <dbReference type="ARBA" id="ARBA00022618"/>
    </source>
</evidence>
<reference evidence="10" key="1">
    <citation type="journal article" date="2013" name="Genome Announc.">
        <title>Draft genome sequence of Pseudozyma brasiliensis sp. nov. strain GHG001, a high producer of endo-1,4-xylanase isolated from an insect pest of sugarcane.</title>
        <authorList>
            <person name="Oliveira J.V.D.C."/>
            <person name="dos Santos R.A.C."/>
            <person name="Borges T.A."/>
            <person name="Riano-Pachon D.M."/>
            <person name="Goldman G.H."/>
        </authorList>
    </citation>
    <scope>NUCLEOTIDE SEQUENCE [LARGE SCALE GENOMIC DNA]</scope>
    <source>
        <strain evidence="10">GHG001</strain>
    </source>
</reference>
<feature type="compositionally biased region" description="Polar residues" evidence="7">
    <location>
        <begin position="509"/>
        <end position="518"/>
    </location>
</feature>
<comment type="similarity">
    <text evidence="1">Belongs to the ataxin-10 family.</text>
</comment>
<evidence type="ECO:0000256" key="6">
    <source>
        <dbReference type="ARBA" id="ARBA00044805"/>
    </source>
</evidence>
<keyword evidence="10" id="KW-1185">Reference proteome</keyword>
<evidence type="ECO:0000313" key="10">
    <source>
        <dbReference type="Proteomes" id="UP000019377"/>
    </source>
</evidence>
<dbReference type="eggNOG" id="KOG2676">
    <property type="taxonomic scope" value="Eukaryota"/>
</dbReference>